<comment type="cofactor">
    <cofactor evidence="1">
        <name>[4Fe-4S] cluster</name>
        <dbReference type="ChEBI" id="CHEBI:49883"/>
    </cofactor>
</comment>
<dbReference type="PROSITE" id="PS51918">
    <property type="entry name" value="RADICAL_SAM"/>
    <property type="match status" value="1"/>
</dbReference>
<keyword evidence="6" id="KW-0411">Iron-sulfur</keyword>
<dbReference type="SMART" id="SM00876">
    <property type="entry name" value="BATS"/>
    <property type="match status" value="1"/>
</dbReference>
<dbReference type="InterPro" id="IPR012726">
    <property type="entry name" value="ThiH"/>
</dbReference>
<dbReference type="Gene3D" id="3.20.20.70">
    <property type="entry name" value="Aldolase class I"/>
    <property type="match status" value="1"/>
</dbReference>
<keyword evidence="8" id="KW-0456">Lyase</keyword>
<sequence>MSFYSFIERFRDFDFTGFFTSVDEQAVQRTLDREHLDELDLLILLSPAAGGCLEAMAQKAHRLTVQHFGHTIQLFIPLYVSNFCANHCAYCGFNRTNAIHRRTLSLAEIEAEARAIAATGMQHILFLTGESPAATPMAYLLDVAACLKRHFASVSIEIFPLAEEAYRQLRQHGVDGMTLFQETYDEAVYRRVHLAGRKTDFRWRLDAPERGARAGFRAVNIGALLGLAEPRRDIFFTALHGRWLADTFLDTEVSISLPRFNRTGTAFQPTCVVDDRTFVQFLTALRLFLPRAGITISTRESASFRDRLLHLGATRYSAYSRTGVGGYAAAEDPDSRQFEITDTRTVNEVIAAIVAGGCQPVFKDWDIIG</sequence>
<dbReference type="NCBIfam" id="TIGR02351">
    <property type="entry name" value="thiH"/>
    <property type="match status" value="1"/>
</dbReference>
<keyword evidence="9" id="KW-1185">Reference proteome</keyword>
<dbReference type="InterPro" id="IPR058240">
    <property type="entry name" value="rSAM_sf"/>
</dbReference>
<keyword evidence="5" id="KW-0408">Iron</keyword>
<protein>
    <submittedName>
        <fullName evidence="8">2-iminoacetate synthase</fullName>
        <ecNumber evidence="8">4.1.99.19</ecNumber>
    </submittedName>
</protein>
<dbReference type="EMBL" id="JACHEO010000019">
    <property type="protein sequence ID" value="MBB5349095.1"/>
    <property type="molecule type" value="Genomic_DNA"/>
</dbReference>
<evidence type="ECO:0000256" key="1">
    <source>
        <dbReference type="ARBA" id="ARBA00001966"/>
    </source>
</evidence>
<proteinExistence type="predicted"/>
<comment type="caution">
    <text evidence="8">The sequence shown here is derived from an EMBL/GenBank/DDBJ whole genome shotgun (WGS) entry which is preliminary data.</text>
</comment>
<dbReference type="InterPro" id="IPR010722">
    <property type="entry name" value="BATS_dom"/>
</dbReference>
<evidence type="ECO:0000256" key="2">
    <source>
        <dbReference type="ARBA" id="ARBA00022485"/>
    </source>
</evidence>
<dbReference type="RefSeq" id="WP_183351908.1">
    <property type="nucleotide sequence ID" value="NZ_JACHEO010000019.1"/>
</dbReference>
<dbReference type="AlphaFoldDB" id="A0A840UTT5"/>
<dbReference type="Proteomes" id="UP000539642">
    <property type="component" value="Unassembled WGS sequence"/>
</dbReference>
<dbReference type="Pfam" id="PF06968">
    <property type="entry name" value="BATS"/>
    <property type="match status" value="1"/>
</dbReference>
<dbReference type="GO" id="GO:0051539">
    <property type="term" value="F:4 iron, 4 sulfur cluster binding"/>
    <property type="evidence" value="ECO:0007669"/>
    <property type="project" value="UniProtKB-KW"/>
</dbReference>
<keyword evidence="3" id="KW-0949">S-adenosyl-L-methionine</keyword>
<dbReference type="CDD" id="cd01335">
    <property type="entry name" value="Radical_SAM"/>
    <property type="match status" value="1"/>
</dbReference>
<dbReference type="PANTHER" id="PTHR43583:SF1">
    <property type="entry name" value="2-IMINOACETATE SYNTHASE"/>
    <property type="match status" value="1"/>
</dbReference>
<evidence type="ECO:0000256" key="4">
    <source>
        <dbReference type="ARBA" id="ARBA00022723"/>
    </source>
</evidence>
<organism evidence="8 9">
    <name type="scientific">Desulfoprunum benzoelyticum</name>
    <dbReference type="NCBI Taxonomy" id="1506996"/>
    <lineage>
        <taxon>Bacteria</taxon>
        <taxon>Pseudomonadati</taxon>
        <taxon>Thermodesulfobacteriota</taxon>
        <taxon>Desulfobulbia</taxon>
        <taxon>Desulfobulbales</taxon>
        <taxon>Desulfobulbaceae</taxon>
        <taxon>Desulfoprunum</taxon>
    </lineage>
</organism>
<keyword evidence="4" id="KW-0479">Metal-binding</keyword>
<dbReference type="EC" id="4.1.99.19" evidence="8"/>
<feature type="domain" description="Radical SAM core" evidence="7">
    <location>
        <begin position="70"/>
        <end position="305"/>
    </location>
</feature>
<evidence type="ECO:0000256" key="5">
    <source>
        <dbReference type="ARBA" id="ARBA00023004"/>
    </source>
</evidence>
<dbReference type="PANTHER" id="PTHR43583">
    <property type="entry name" value="2-IMINOACETATE SYNTHASE"/>
    <property type="match status" value="1"/>
</dbReference>
<dbReference type="GO" id="GO:0005506">
    <property type="term" value="F:iron ion binding"/>
    <property type="evidence" value="ECO:0007669"/>
    <property type="project" value="InterPro"/>
</dbReference>
<dbReference type="SFLD" id="SFLDG01081">
    <property type="entry name" value="cleavage_of_the_Ca-Cb_bond_in"/>
    <property type="match status" value="1"/>
</dbReference>
<dbReference type="Pfam" id="PF04055">
    <property type="entry name" value="Radical_SAM"/>
    <property type="match status" value="1"/>
</dbReference>
<dbReference type="InterPro" id="IPR034428">
    <property type="entry name" value="ThiH/NoCL/HydG-like"/>
</dbReference>
<reference evidence="8 9" key="1">
    <citation type="submission" date="2020-08" db="EMBL/GenBank/DDBJ databases">
        <title>Genomic Encyclopedia of Type Strains, Phase IV (KMG-IV): sequencing the most valuable type-strain genomes for metagenomic binning, comparative biology and taxonomic classification.</title>
        <authorList>
            <person name="Goeker M."/>
        </authorList>
    </citation>
    <scope>NUCLEOTIDE SEQUENCE [LARGE SCALE GENOMIC DNA]</scope>
    <source>
        <strain evidence="8 9">DSM 28570</strain>
    </source>
</reference>
<dbReference type="InterPro" id="IPR007197">
    <property type="entry name" value="rSAM"/>
</dbReference>
<dbReference type="GO" id="GO:0036355">
    <property type="term" value="F:2-iminoacetate synthase activity"/>
    <property type="evidence" value="ECO:0007669"/>
    <property type="project" value="UniProtKB-EC"/>
</dbReference>
<evidence type="ECO:0000256" key="3">
    <source>
        <dbReference type="ARBA" id="ARBA00022691"/>
    </source>
</evidence>
<evidence type="ECO:0000313" key="8">
    <source>
        <dbReference type="EMBL" id="MBB5349095.1"/>
    </source>
</evidence>
<dbReference type="InterPro" id="IPR013785">
    <property type="entry name" value="Aldolase_TIM"/>
</dbReference>
<gene>
    <name evidence="8" type="ORF">HNQ81_002846</name>
</gene>
<accession>A0A840UTT5</accession>
<evidence type="ECO:0000259" key="7">
    <source>
        <dbReference type="PROSITE" id="PS51918"/>
    </source>
</evidence>
<dbReference type="SFLD" id="SFLDG01060">
    <property type="entry name" value="BATS_domain_containing"/>
    <property type="match status" value="1"/>
</dbReference>
<name>A0A840UTT5_9BACT</name>
<evidence type="ECO:0000256" key="6">
    <source>
        <dbReference type="ARBA" id="ARBA00023014"/>
    </source>
</evidence>
<dbReference type="SUPFAM" id="SSF102114">
    <property type="entry name" value="Radical SAM enzymes"/>
    <property type="match status" value="1"/>
</dbReference>
<keyword evidence="2" id="KW-0004">4Fe-4S</keyword>
<evidence type="ECO:0000313" key="9">
    <source>
        <dbReference type="Proteomes" id="UP000539642"/>
    </source>
</evidence>
<dbReference type="SFLD" id="SFLDS00029">
    <property type="entry name" value="Radical_SAM"/>
    <property type="match status" value="1"/>
</dbReference>
<dbReference type="SFLD" id="SFLDF00301">
    <property type="entry name" value="2-iminoacetate_synthase_(ThiH)"/>
    <property type="match status" value="1"/>
</dbReference>